<evidence type="ECO:0000313" key="1">
    <source>
        <dbReference type="EMBL" id="QWM89929.1"/>
    </source>
</evidence>
<dbReference type="CDD" id="cd06223">
    <property type="entry name" value="PRTases_typeI"/>
    <property type="match status" value="1"/>
</dbReference>
<reference evidence="1 2" key="1">
    <citation type="submission" date="2021-04" db="EMBL/GenBank/DDBJ databases">
        <authorList>
            <person name="Shkoporov A.N."/>
            <person name="Stockdale S.R."/>
            <person name="Guerin E."/>
            <person name="Ross R.P."/>
            <person name="Hill C."/>
        </authorList>
    </citation>
    <scope>NUCLEOTIDE SEQUENCE [LARGE SCALE GENOMIC DNA]</scope>
    <source>
        <strain evidence="2">cr44_1</strain>
    </source>
</reference>
<evidence type="ECO:0008006" key="3">
    <source>
        <dbReference type="Google" id="ProtNLM"/>
    </source>
</evidence>
<dbReference type="RefSeq" id="YP_010359501.1">
    <property type="nucleotide sequence ID" value="NC_062773.1"/>
</dbReference>
<keyword evidence="2" id="KW-1185">Reference proteome</keyword>
<dbReference type="EMBL" id="MZ130483">
    <property type="protein sequence ID" value="QWM89929.1"/>
    <property type="molecule type" value="Genomic_DNA"/>
</dbReference>
<dbReference type="InterPro" id="IPR029057">
    <property type="entry name" value="PRTase-like"/>
</dbReference>
<dbReference type="GeneID" id="75691685"/>
<dbReference type="Proteomes" id="UP000827552">
    <property type="component" value="Segment"/>
</dbReference>
<name>A0AAE7RV10_9CAUD</name>
<protein>
    <recommendedName>
        <fullName evidence="3">Phosphoribosyltransferase domain-containing protein</fullName>
    </recommendedName>
</protein>
<organism evidence="1 2">
    <name type="scientific">uncultured phage cr44_1</name>
    <dbReference type="NCBI Taxonomy" id="2986405"/>
    <lineage>
        <taxon>Viruses</taxon>
        <taxon>Duplodnaviria</taxon>
        <taxon>Heunggongvirae</taxon>
        <taxon>Uroviricota</taxon>
        <taxon>Caudoviricetes</taxon>
        <taxon>Crassvirales</taxon>
        <taxon>Steigviridae</taxon>
        <taxon>Asinivirinae</taxon>
        <taxon>Kahnovirus</taxon>
        <taxon>Kahnovirus copri</taxon>
    </lineage>
</organism>
<proteinExistence type="predicted"/>
<sequence>MGYVPKFIHLDHSIIVEYPFGVHWKHSYIQQSAEAIFNTYKEDIEEGTSITFVVRGTSGAMIAGAMLNELHNINPTTKTYILIVRKEEDTSAHCSSLRGIDEVGTTRFIVVDDFISSGDTIRAIIHDLDGYFEVIPHPTNKYDMLCVSNFIDAKALKKNSCDNYMKWKEICSRFKYVICCPKPE</sequence>
<dbReference type="InterPro" id="IPR000836">
    <property type="entry name" value="PRTase_dom"/>
</dbReference>
<gene>
    <name evidence="1" type="primary">gp_20473</name>
</gene>
<evidence type="ECO:0000313" key="2">
    <source>
        <dbReference type="Proteomes" id="UP000827552"/>
    </source>
</evidence>
<accession>A0AAE7RV10</accession>
<dbReference type="SUPFAM" id="SSF53271">
    <property type="entry name" value="PRTase-like"/>
    <property type="match status" value="1"/>
</dbReference>
<dbReference type="Gene3D" id="3.40.50.2020">
    <property type="match status" value="1"/>
</dbReference>
<dbReference type="KEGG" id="vg:75691685"/>